<proteinExistence type="predicted"/>
<organism evidence="3 4">
    <name type="scientific">Favolaschia claudopus</name>
    <dbReference type="NCBI Taxonomy" id="2862362"/>
    <lineage>
        <taxon>Eukaryota</taxon>
        <taxon>Fungi</taxon>
        <taxon>Dikarya</taxon>
        <taxon>Basidiomycota</taxon>
        <taxon>Agaricomycotina</taxon>
        <taxon>Agaricomycetes</taxon>
        <taxon>Agaricomycetidae</taxon>
        <taxon>Agaricales</taxon>
        <taxon>Marasmiineae</taxon>
        <taxon>Mycenaceae</taxon>
        <taxon>Favolaschia</taxon>
    </lineage>
</organism>
<accession>A0AAW0DGZ7</accession>
<dbReference type="EMBL" id="JAWWNJ010000008">
    <property type="protein sequence ID" value="KAK7050536.1"/>
    <property type="molecule type" value="Genomic_DNA"/>
</dbReference>
<keyword evidence="4" id="KW-1185">Reference proteome</keyword>
<dbReference type="AlphaFoldDB" id="A0AAW0DGZ7"/>
<comment type="caution">
    <text evidence="3">The sequence shown here is derived from an EMBL/GenBank/DDBJ whole genome shotgun (WGS) entry which is preliminary data.</text>
</comment>
<evidence type="ECO:0000256" key="2">
    <source>
        <dbReference type="SAM" id="SignalP"/>
    </source>
</evidence>
<feature type="chain" id="PRO_5043463208" description="Secreted protein" evidence="2">
    <location>
        <begin position="22"/>
        <end position="145"/>
    </location>
</feature>
<keyword evidence="2" id="KW-0732">Signal</keyword>
<evidence type="ECO:0008006" key="5">
    <source>
        <dbReference type="Google" id="ProtNLM"/>
    </source>
</evidence>
<evidence type="ECO:0000313" key="4">
    <source>
        <dbReference type="Proteomes" id="UP001362999"/>
    </source>
</evidence>
<evidence type="ECO:0000313" key="3">
    <source>
        <dbReference type="EMBL" id="KAK7050536.1"/>
    </source>
</evidence>
<evidence type="ECO:0000256" key="1">
    <source>
        <dbReference type="SAM" id="MobiDB-lite"/>
    </source>
</evidence>
<reference evidence="3 4" key="1">
    <citation type="journal article" date="2024" name="J Genomics">
        <title>Draft genome sequencing and assembly of Favolaschia claudopus CIRM-BRFM 2984 isolated from oak limbs.</title>
        <authorList>
            <person name="Navarro D."/>
            <person name="Drula E."/>
            <person name="Chaduli D."/>
            <person name="Cazenave R."/>
            <person name="Ahrendt S."/>
            <person name="Wang J."/>
            <person name="Lipzen A."/>
            <person name="Daum C."/>
            <person name="Barry K."/>
            <person name="Grigoriev I.V."/>
            <person name="Favel A."/>
            <person name="Rosso M.N."/>
            <person name="Martin F."/>
        </authorList>
    </citation>
    <scope>NUCLEOTIDE SEQUENCE [LARGE SCALE GENOMIC DNA]</scope>
    <source>
        <strain evidence="3 4">CIRM-BRFM 2984</strain>
    </source>
</reference>
<gene>
    <name evidence="3" type="ORF">R3P38DRAFT_1762326</name>
</gene>
<name>A0AAW0DGZ7_9AGAR</name>
<dbReference type="Proteomes" id="UP001362999">
    <property type="component" value="Unassembled WGS sequence"/>
</dbReference>
<protein>
    <recommendedName>
        <fullName evidence="5">Secreted protein</fullName>
    </recommendedName>
</protein>
<feature type="region of interest" description="Disordered" evidence="1">
    <location>
        <begin position="125"/>
        <end position="145"/>
    </location>
</feature>
<feature type="signal peptide" evidence="2">
    <location>
        <begin position="1"/>
        <end position="21"/>
    </location>
</feature>
<sequence length="145" mass="15853">MSSCMFAPVTLAAVLLRPTYSASFILELDAFRGYFQPLVPKGDMMWSVLNLPSLKSFSVSWMARNPRSSRRRQHLEGACPIFLRAAPTHCFGATYSAVRRMGDARAYVSARSFCDHSPLRSIGGARSRVVESGSERAPSPAAPPA</sequence>